<organism evidence="4 5">
    <name type="scientific">Sphaerimonospora thailandensis</name>
    <dbReference type="NCBI Taxonomy" id="795644"/>
    <lineage>
        <taxon>Bacteria</taxon>
        <taxon>Bacillati</taxon>
        <taxon>Actinomycetota</taxon>
        <taxon>Actinomycetes</taxon>
        <taxon>Streptosporangiales</taxon>
        <taxon>Streptosporangiaceae</taxon>
        <taxon>Sphaerimonospora</taxon>
    </lineage>
</organism>
<dbReference type="InterPro" id="IPR004437">
    <property type="entry name" value="ParB/RepB/Spo0J"/>
</dbReference>
<comment type="similarity">
    <text evidence="1">Belongs to the ParB family.</text>
</comment>
<dbReference type="SUPFAM" id="SSF110849">
    <property type="entry name" value="ParB/Sulfiredoxin"/>
    <property type="match status" value="1"/>
</dbReference>
<name>A0A8J3R917_9ACTN</name>
<dbReference type="InterPro" id="IPR036086">
    <property type="entry name" value="ParB/Sulfiredoxin_sf"/>
</dbReference>
<dbReference type="InterPro" id="IPR041468">
    <property type="entry name" value="HTH_ParB/Spo0J"/>
</dbReference>
<reference evidence="4" key="1">
    <citation type="submission" date="2021-01" db="EMBL/GenBank/DDBJ databases">
        <title>Whole genome shotgun sequence of Sphaerimonospora thailandensis NBRC 107569.</title>
        <authorList>
            <person name="Komaki H."/>
            <person name="Tamura T."/>
        </authorList>
    </citation>
    <scope>NUCLEOTIDE SEQUENCE</scope>
    <source>
        <strain evidence="4">NBRC 107569</strain>
    </source>
</reference>
<evidence type="ECO:0000313" key="5">
    <source>
        <dbReference type="Proteomes" id="UP000610966"/>
    </source>
</evidence>
<dbReference type="GO" id="GO:0003677">
    <property type="term" value="F:DNA binding"/>
    <property type="evidence" value="ECO:0007669"/>
    <property type="project" value="InterPro"/>
</dbReference>
<dbReference type="Pfam" id="PF17762">
    <property type="entry name" value="HTH_ParB"/>
    <property type="match status" value="1"/>
</dbReference>
<dbReference type="NCBIfam" id="TIGR00180">
    <property type="entry name" value="parB_part"/>
    <property type="match status" value="1"/>
</dbReference>
<dbReference type="SUPFAM" id="SSF109709">
    <property type="entry name" value="KorB DNA-binding domain-like"/>
    <property type="match status" value="1"/>
</dbReference>
<sequence>MTRPMAESMSKTLALLAAGHTVQDTADLMDWPLGAVRKLVMSCKGWLVGSDGRVCCPGARGGRIPVPAGVDRAHLEWAQQVKTGGTKEQPAADPPLTIDLALSSIHANPGNIRDEVGDISELATSIRAHGLLQPLTVRPHPTVADRYELLAGHRRLAAAREAGLAVVPAVIHADMDDATAIEVMIVENVQRRDLNPMEKAEALGKLRSRGYTNALISTRTGIPDSTVSYLLALLELDEAGREKVRTGEITAGEAVAAVRKFRKKQRVKAGGSDQAWAWEPDYLTINHPLAKRAQRTCDAREHTARRRIGKVACGQCWETVIRQDEQIVMAAAHRDRGATA</sequence>
<keyword evidence="2" id="KW-0159">Chromosome partition</keyword>
<evidence type="ECO:0000256" key="1">
    <source>
        <dbReference type="ARBA" id="ARBA00006295"/>
    </source>
</evidence>
<dbReference type="GO" id="GO:0005694">
    <property type="term" value="C:chromosome"/>
    <property type="evidence" value="ECO:0007669"/>
    <property type="project" value="TreeGrafter"/>
</dbReference>
<dbReference type="RefSeq" id="WP_204016009.1">
    <property type="nucleotide sequence ID" value="NZ_BOOG01000021.1"/>
</dbReference>
<proteinExistence type="inferred from homology"/>
<dbReference type="PANTHER" id="PTHR33375">
    <property type="entry name" value="CHROMOSOME-PARTITIONING PROTEIN PARB-RELATED"/>
    <property type="match status" value="1"/>
</dbReference>
<dbReference type="SMART" id="SM00470">
    <property type="entry name" value="ParB"/>
    <property type="match status" value="1"/>
</dbReference>
<dbReference type="AlphaFoldDB" id="A0A8J3R917"/>
<accession>A0A8J3R917</accession>
<evidence type="ECO:0000259" key="3">
    <source>
        <dbReference type="SMART" id="SM00470"/>
    </source>
</evidence>
<comment type="caution">
    <text evidence="4">The sequence shown here is derived from an EMBL/GenBank/DDBJ whole genome shotgun (WGS) entry which is preliminary data.</text>
</comment>
<evidence type="ECO:0000313" key="4">
    <source>
        <dbReference type="EMBL" id="GIH70289.1"/>
    </source>
</evidence>
<dbReference type="Gene3D" id="3.90.1530.30">
    <property type="match status" value="1"/>
</dbReference>
<protein>
    <recommendedName>
        <fullName evidence="3">ParB-like N-terminal domain-containing protein</fullName>
    </recommendedName>
</protein>
<gene>
    <name evidence="4" type="ORF">Mth01_25420</name>
</gene>
<dbReference type="InterPro" id="IPR050336">
    <property type="entry name" value="Chromosome_partition/occlusion"/>
</dbReference>
<dbReference type="EMBL" id="BOOG01000021">
    <property type="protein sequence ID" value="GIH70289.1"/>
    <property type="molecule type" value="Genomic_DNA"/>
</dbReference>
<dbReference type="Proteomes" id="UP000610966">
    <property type="component" value="Unassembled WGS sequence"/>
</dbReference>
<keyword evidence="5" id="KW-1185">Reference proteome</keyword>
<feature type="domain" description="ParB-like N-terminal" evidence="3">
    <location>
        <begin position="98"/>
        <end position="189"/>
    </location>
</feature>
<dbReference type="InterPro" id="IPR003115">
    <property type="entry name" value="ParB_N"/>
</dbReference>
<dbReference type="Pfam" id="PF02195">
    <property type="entry name" value="ParB_N"/>
    <property type="match status" value="1"/>
</dbReference>
<evidence type="ECO:0000256" key="2">
    <source>
        <dbReference type="ARBA" id="ARBA00022829"/>
    </source>
</evidence>
<dbReference type="GO" id="GO:0007059">
    <property type="term" value="P:chromosome segregation"/>
    <property type="evidence" value="ECO:0007669"/>
    <property type="project" value="UniProtKB-KW"/>
</dbReference>
<dbReference type="PANTHER" id="PTHR33375:SF1">
    <property type="entry name" value="CHROMOSOME-PARTITIONING PROTEIN PARB-RELATED"/>
    <property type="match status" value="1"/>
</dbReference>
<dbReference type="GO" id="GO:0045881">
    <property type="term" value="P:positive regulation of sporulation resulting in formation of a cellular spore"/>
    <property type="evidence" value="ECO:0007669"/>
    <property type="project" value="TreeGrafter"/>
</dbReference>
<dbReference type="Gene3D" id="1.10.10.2830">
    <property type="match status" value="1"/>
</dbReference>